<dbReference type="EMBL" id="CM055757">
    <property type="protein sequence ID" value="KAJ7988876.1"/>
    <property type="molecule type" value="Genomic_DNA"/>
</dbReference>
<name>A0ACC2FC11_DALPE</name>
<evidence type="ECO:0000313" key="2">
    <source>
        <dbReference type="Proteomes" id="UP001157502"/>
    </source>
</evidence>
<proteinExistence type="predicted"/>
<accession>A0ACC2FC11</accession>
<sequence length="114" mass="12185">MILYLSSSQSHPPSPPKPPSGQTLPGPPRNRLPVPSLASCRPGRSQKYPSQAAGLLVASGGVSGHDIPVSQKKTVFDSAFRQTARPGVKIMNGGMEQNTRQQRKKQEAGWVSVL</sequence>
<organism evidence="1 2">
    <name type="scientific">Dallia pectoralis</name>
    <name type="common">Alaska blackfish</name>
    <dbReference type="NCBI Taxonomy" id="75939"/>
    <lineage>
        <taxon>Eukaryota</taxon>
        <taxon>Metazoa</taxon>
        <taxon>Chordata</taxon>
        <taxon>Craniata</taxon>
        <taxon>Vertebrata</taxon>
        <taxon>Euteleostomi</taxon>
        <taxon>Actinopterygii</taxon>
        <taxon>Neopterygii</taxon>
        <taxon>Teleostei</taxon>
        <taxon>Protacanthopterygii</taxon>
        <taxon>Esociformes</taxon>
        <taxon>Umbridae</taxon>
        <taxon>Dallia</taxon>
    </lineage>
</organism>
<protein>
    <submittedName>
        <fullName evidence="1">Uncharacterized protein</fullName>
    </submittedName>
</protein>
<evidence type="ECO:0000313" key="1">
    <source>
        <dbReference type="EMBL" id="KAJ7988876.1"/>
    </source>
</evidence>
<comment type="caution">
    <text evidence="1">The sequence shown here is derived from an EMBL/GenBank/DDBJ whole genome shotgun (WGS) entry which is preliminary data.</text>
</comment>
<gene>
    <name evidence="1" type="ORF">DPEC_G00313740</name>
</gene>
<dbReference type="Proteomes" id="UP001157502">
    <property type="component" value="Chromosome 30"/>
</dbReference>
<reference evidence="1" key="1">
    <citation type="submission" date="2021-05" db="EMBL/GenBank/DDBJ databases">
        <authorList>
            <person name="Pan Q."/>
            <person name="Jouanno E."/>
            <person name="Zahm M."/>
            <person name="Klopp C."/>
            <person name="Cabau C."/>
            <person name="Louis A."/>
            <person name="Berthelot C."/>
            <person name="Parey E."/>
            <person name="Roest Crollius H."/>
            <person name="Montfort J."/>
            <person name="Robinson-Rechavi M."/>
            <person name="Bouchez O."/>
            <person name="Lampietro C."/>
            <person name="Lopez Roques C."/>
            <person name="Donnadieu C."/>
            <person name="Postlethwait J."/>
            <person name="Bobe J."/>
            <person name="Dillon D."/>
            <person name="Chandos A."/>
            <person name="von Hippel F."/>
            <person name="Guiguen Y."/>
        </authorList>
    </citation>
    <scope>NUCLEOTIDE SEQUENCE</scope>
    <source>
        <strain evidence="1">YG-Jan2019</strain>
    </source>
</reference>
<keyword evidence="2" id="KW-1185">Reference proteome</keyword>